<feature type="domain" description="RDRP core" evidence="2">
    <location>
        <begin position="89"/>
        <end position="551"/>
    </location>
</feature>
<dbReference type="OMA" id="IHKSRRL"/>
<comment type="similarity">
    <text evidence="1">Belongs to the RdRP family.</text>
</comment>
<dbReference type="InterPro" id="IPR057596">
    <property type="entry name" value="RDRP_core"/>
</dbReference>
<proteinExistence type="inferred from homology"/>
<keyword evidence="1" id="KW-0548">Nucleotidyltransferase</keyword>
<organism evidence="3 4">
    <name type="scientific">Hypholoma sublateritium (strain FD-334 SS-4)</name>
    <dbReference type="NCBI Taxonomy" id="945553"/>
    <lineage>
        <taxon>Eukaryota</taxon>
        <taxon>Fungi</taxon>
        <taxon>Dikarya</taxon>
        <taxon>Basidiomycota</taxon>
        <taxon>Agaricomycotina</taxon>
        <taxon>Agaricomycetes</taxon>
        <taxon>Agaricomycetidae</taxon>
        <taxon>Agaricales</taxon>
        <taxon>Agaricineae</taxon>
        <taxon>Strophariaceae</taxon>
        <taxon>Hypholoma</taxon>
    </lineage>
</organism>
<name>A0A0D2M0H8_HYPSF</name>
<sequence>MREIRLRVPAVEDTTWEFNFSTSTLTQPRARPNVTFGKIISLSVEGMILRMAEFPSNRVLNADDPSKFVLLSIDRRFRFPEQPVRVAVEYLLRMFKSGVRLNGIQYRFYGHSNSQLRGRSCFLREASTDAELDERIYRMGDFQRIMNVAKRAKRIGLLFSSAQIDYNLDPRFIADIADITSGDELFSDGCGLISKRLAIAVSKAKRIIFRGTRYTPTVFQIRYLGYKGVLMLHPPLDQPGQPLAQFRKSMKKFNTTADRTFSVVGHSKPYSFGRLNNDIIVLLSSLGVSDEAFLLKQQQYFDWIRDASKDPIKAVDFLSALDHFPLAEKVLLDGIDSDSVKREIRRLQNAEVSSARAEGTEKFKSRIIIHKSRRLYGVCDPFQVLQEGEVHIRITASRKGPATPIHGDVIIVRNPCLHPGDILKLRAVQHPHLSHLVDCLVFATVARPGHKAAPSMSSGGDLDGDEFFVCWDGDIVPKVVSESYDYPGNKEFTQKAVTRMDLAQHFASYNASGVARVSALHAKWVRVSPLGALCVQCQELNALHSQSVDGANIKIPDRLATVPEPKEGATFILDKLQEASDTFTKEFTESASRRADISALGRDEAEILVGQLLRSHQTSVSEFELFNLAYRLATKHGIDIRPYLAQIDFSALTTVQKHVISSTLELSDISYPQIWNSFVRSDILTARDLYQRNLAQPFSIQRLYSSRTSSLATFFEYLKMATQDYTRKVVIIQTDKRFSVGIFMRGTIPWEEDPEVSENVVVCSFLPQTAATMAALRPCTTGYRLHCSDYRLQLYNKQISDTFIFVNRSPSTLSSEVTTSIALQKISGTVQKQLGRVNKTPVLAIEIHVVSNRDRVAHQLFDLWFDHVATEEHVRRFQRIPLPYHFNTIDEVDWDSEEAQGLQDVFYRNIPGFQLSSIKQKHNESSMTKCLERKTVPEIERIMTFAIKYHAEVEIFLVFGHVIRQQPPSLQFIVEWIRRYPPLTFALLRAYPPDVELQLAPELEPIADHIIRNIIRSANETRIAALVALEKIAKSIGWLKTDMYIDLLMFTATSVRSKQLVQEVLLVLNDSRIQYCPDSDASATTYARKHALGVAFDRAEEAADECPCNDDGKPRKKQRIAPSHSKLTFGPDYLENGEVIATIRIDARSSVRLHSHVRLQAASKAENQWIEAPIMDGIVVQALKGELKIALHHPAPPEMENMDWNIYDAGTTATSNAMMDAIQRLLQQRQECCAFYGLIVGDGEAVVDEEFEPLDIEIADPEGLNESQLTAMRSWRSSLALIWGPPGDYYSTDISSKSSDFQYRNWQNYCHCADSSRHHQTLRKAPKDTHDGLNA</sequence>
<gene>
    <name evidence="3" type="ORF">HYPSUDRAFT_147346</name>
</gene>
<dbReference type="GO" id="GO:0030422">
    <property type="term" value="P:siRNA processing"/>
    <property type="evidence" value="ECO:0007669"/>
    <property type="project" value="TreeGrafter"/>
</dbReference>
<dbReference type="EC" id="2.7.7.48" evidence="1"/>
<dbReference type="Proteomes" id="UP000054270">
    <property type="component" value="Unassembled WGS sequence"/>
</dbReference>
<protein>
    <recommendedName>
        <fullName evidence="1">RNA-dependent RNA polymerase</fullName>
        <ecNumber evidence="1">2.7.7.48</ecNumber>
    </recommendedName>
</protein>
<dbReference type="Gene3D" id="2.40.30.270">
    <property type="match status" value="1"/>
</dbReference>
<reference evidence="4" key="1">
    <citation type="submission" date="2014-04" db="EMBL/GenBank/DDBJ databases">
        <title>Evolutionary Origins and Diversification of the Mycorrhizal Mutualists.</title>
        <authorList>
            <consortium name="DOE Joint Genome Institute"/>
            <consortium name="Mycorrhizal Genomics Consortium"/>
            <person name="Kohler A."/>
            <person name="Kuo A."/>
            <person name="Nagy L.G."/>
            <person name="Floudas D."/>
            <person name="Copeland A."/>
            <person name="Barry K.W."/>
            <person name="Cichocki N."/>
            <person name="Veneault-Fourrey C."/>
            <person name="LaButti K."/>
            <person name="Lindquist E.A."/>
            <person name="Lipzen A."/>
            <person name="Lundell T."/>
            <person name="Morin E."/>
            <person name="Murat C."/>
            <person name="Riley R."/>
            <person name="Ohm R."/>
            <person name="Sun H."/>
            <person name="Tunlid A."/>
            <person name="Henrissat B."/>
            <person name="Grigoriev I.V."/>
            <person name="Hibbett D.S."/>
            <person name="Martin F."/>
        </authorList>
    </citation>
    <scope>NUCLEOTIDE SEQUENCE [LARGE SCALE GENOMIC DNA]</scope>
    <source>
        <strain evidence="4">FD-334 SS-4</strain>
    </source>
</reference>
<dbReference type="Gene3D" id="3.40.50.300">
    <property type="entry name" value="P-loop containing nucleotide triphosphate hydrolases"/>
    <property type="match status" value="1"/>
</dbReference>
<dbReference type="InterPro" id="IPR027417">
    <property type="entry name" value="P-loop_NTPase"/>
</dbReference>
<evidence type="ECO:0000259" key="2">
    <source>
        <dbReference type="Pfam" id="PF05183"/>
    </source>
</evidence>
<keyword evidence="4" id="KW-1185">Reference proteome</keyword>
<dbReference type="OrthoDB" id="6513042at2759"/>
<dbReference type="Pfam" id="PF05183">
    <property type="entry name" value="RdRP"/>
    <property type="match status" value="1"/>
</dbReference>
<keyword evidence="1" id="KW-0808">Transferase</keyword>
<dbReference type="PANTHER" id="PTHR23079:SF55">
    <property type="entry name" value="RNA-DIRECTED RNA POLYMERASE"/>
    <property type="match status" value="1"/>
</dbReference>
<accession>A0A0D2M0H8</accession>
<dbReference type="STRING" id="945553.A0A0D2M0H8"/>
<evidence type="ECO:0000313" key="4">
    <source>
        <dbReference type="Proteomes" id="UP000054270"/>
    </source>
</evidence>
<dbReference type="GO" id="GO:0003968">
    <property type="term" value="F:RNA-directed RNA polymerase activity"/>
    <property type="evidence" value="ECO:0007669"/>
    <property type="project" value="UniProtKB-KW"/>
</dbReference>
<dbReference type="EMBL" id="KN817616">
    <property type="protein sequence ID" value="KJA16698.1"/>
    <property type="molecule type" value="Genomic_DNA"/>
</dbReference>
<evidence type="ECO:0000313" key="3">
    <source>
        <dbReference type="EMBL" id="KJA16698.1"/>
    </source>
</evidence>
<keyword evidence="1" id="KW-0694">RNA-binding</keyword>
<dbReference type="GO" id="GO:0003723">
    <property type="term" value="F:RNA binding"/>
    <property type="evidence" value="ECO:0007669"/>
    <property type="project" value="UniProtKB-KW"/>
</dbReference>
<dbReference type="PANTHER" id="PTHR23079">
    <property type="entry name" value="RNA-DEPENDENT RNA POLYMERASE"/>
    <property type="match status" value="1"/>
</dbReference>
<dbReference type="GO" id="GO:0031380">
    <property type="term" value="C:nuclear RNA-directed RNA polymerase complex"/>
    <property type="evidence" value="ECO:0007669"/>
    <property type="project" value="TreeGrafter"/>
</dbReference>
<keyword evidence="1" id="KW-0696">RNA-directed RNA polymerase</keyword>
<dbReference type="InterPro" id="IPR007855">
    <property type="entry name" value="RDRP"/>
</dbReference>
<comment type="catalytic activity">
    <reaction evidence="1">
        <text>RNA(n) + a ribonucleoside 5'-triphosphate = RNA(n+1) + diphosphate</text>
        <dbReference type="Rhea" id="RHEA:21248"/>
        <dbReference type="Rhea" id="RHEA-COMP:14527"/>
        <dbReference type="Rhea" id="RHEA-COMP:17342"/>
        <dbReference type="ChEBI" id="CHEBI:33019"/>
        <dbReference type="ChEBI" id="CHEBI:61557"/>
        <dbReference type="ChEBI" id="CHEBI:140395"/>
        <dbReference type="EC" id="2.7.7.48"/>
    </reaction>
</comment>
<evidence type="ECO:0000256" key="1">
    <source>
        <dbReference type="RuleBase" id="RU363098"/>
    </source>
</evidence>